<gene>
    <name evidence="3" type="ORF">XM47_17790</name>
</gene>
<evidence type="ECO:0000313" key="3">
    <source>
        <dbReference type="EMBL" id="KMT63802.1"/>
    </source>
</evidence>
<evidence type="ECO:0000259" key="2">
    <source>
        <dbReference type="Pfam" id="PF01551"/>
    </source>
</evidence>
<dbReference type="RefSeq" id="WP_048695589.1">
    <property type="nucleotide sequence ID" value="NZ_KQ130511.1"/>
</dbReference>
<evidence type="ECO:0000256" key="1">
    <source>
        <dbReference type="SAM" id="Coils"/>
    </source>
</evidence>
<name>A0A0J8GLV4_9ALTE</name>
<feature type="domain" description="M23ase beta-sheet core" evidence="2">
    <location>
        <begin position="208"/>
        <end position="302"/>
    </location>
</feature>
<dbReference type="EMBL" id="LAZL01000041">
    <property type="protein sequence ID" value="KMT63802.1"/>
    <property type="molecule type" value="Genomic_DNA"/>
</dbReference>
<dbReference type="STRING" id="1513271.XM47_17790"/>
<dbReference type="GO" id="GO:0004222">
    <property type="term" value="F:metalloendopeptidase activity"/>
    <property type="evidence" value="ECO:0007669"/>
    <property type="project" value="TreeGrafter"/>
</dbReference>
<dbReference type="SUPFAM" id="SSF51261">
    <property type="entry name" value="Duplicated hybrid motif"/>
    <property type="match status" value="1"/>
</dbReference>
<dbReference type="FunFam" id="2.70.70.10:FF:000006">
    <property type="entry name" value="M23 family peptidase"/>
    <property type="match status" value="1"/>
</dbReference>
<dbReference type="InterPro" id="IPR050570">
    <property type="entry name" value="Cell_wall_metabolism_enzyme"/>
</dbReference>
<evidence type="ECO:0000313" key="4">
    <source>
        <dbReference type="Proteomes" id="UP000037600"/>
    </source>
</evidence>
<dbReference type="PANTHER" id="PTHR21666">
    <property type="entry name" value="PEPTIDASE-RELATED"/>
    <property type="match status" value="1"/>
</dbReference>
<reference evidence="3 4" key="1">
    <citation type="submission" date="2015-04" db="EMBL/GenBank/DDBJ databases">
        <title>Draft Genome Sequence of the Novel Agar-Digesting Marine Bacterium Q1.</title>
        <authorList>
            <person name="Li Y."/>
            <person name="Li D."/>
            <person name="Chen G."/>
            <person name="Du Z."/>
        </authorList>
    </citation>
    <scope>NUCLEOTIDE SEQUENCE [LARGE SCALE GENOMIC DNA]</scope>
    <source>
        <strain evidence="3 4">Q1</strain>
    </source>
</reference>
<keyword evidence="1" id="KW-0175">Coiled coil</keyword>
<dbReference type="CDD" id="cd12797">
    <property type="entry name" value="M23_peptidase"/>
    <property type="match status" value="1"/>
</dbReference>
<dbReference type="Gene3D" id="2.70.70.10">
    <property type="entry name" value="Glucose Permease (Domain IIA)"/>
    <property type="match status" value="1"/>
</dbReference>
<dbReference type="OrthoDB" id="9805070at2"/>
<sequence length="311" mass="34892">MSLLIQYKKSGYELSWELGFRHAFFLLLLLFSLAYGSVYSYKLFTKNDLNAHSTPFSQSKQQLAEHKAILEQLQAKTQAELAAIKLKLAELQTKALRVNALGERLADNAKLQKDEFNFALPVAVGGPAEALNDEQMQIEPVQHQLIEEMQSLLNDFNEQERQLSLLESVMLNHNISDQIYISGRPANSGWLSSYYGMRKDPFSGLPAHHKGIDFAGKEGTKVIATGAGVVTWAEQRYGYGKMVEIDHGNGFKTRYGHNKELLVSVGDIVTKGMQIAKMGSTGRSTGPHVHYEILKNGKQIDPLKYVYRKSR</sequence>
<feature type="coiled-coil region" evidence="1">
    <location>
        <begin position="142"/>
        <end position="169"/>
    </location>
</feature>
<dbReference type="InterPro" id="IPR011055">
    <property type="entry name" value="Dup_hybrid_motif"/>
</dbReference>
<dbReference type="Pfam" id="PF01551">
    <property type="entry name" value="Peptidase_M23"/>
    <property type="match status" value="1"/>
</dbReference>
<dbReference type="Proteomes" id="UP000037600">
    <property type="component" value="Unassembled WGS sequence"/>
</dbReference>
<dbReference type="PATRIC" id="fig|1513271.3.peg.3645"/>
<protein>
    <submittedName>
        <fullName evidence="3">Membrane protein</fullName>
    </submittedName>
</protein>
<proteinExistence type="predicted"/>
<accession>A0A0J8GLV4</accession>
<dbReference type="AlphaFoldDB" id="A0A0J8GLV4"/>
<comment type="caution">
    <text evidence="3">The sequence shown here is derived from an EMBL/GenBank/DDBJ whole genome shotgun (WGS) entry which is preliminary data.</text>
</comment>
<organism evidence="3 4">
    <name type="scientific">Catenovulum maritimum</name>
    <dbReference type="NCBI Taxonomy" id="1513271"/>
    <lineage>
        <taxon>Bacteria</taxon>
        <taxon>Pseudomonadati</taxon>
        <taxon>Pseudomonadota</taxon>
        <taxon>Gammaproteobacteria</taxon>
        <taxon>Alteromonadales</taxon>
        <taxon>Alteromonadaceae</taxon>
        <taxon>Catenovulum</taxon>
    </lineage>
</organism>
<dbReference type="PANTHER" id="PTHR21666:SF291">
    <property type="entry name" value="STAGE II SPORULATION PROTEIN Q"/>
    <property type="match status" value="1"/>
</dbReference>
<keyword evidence="4" id="KW-1185">Reference proteome</keyword>
<feature type="coiled-coil region" evidence="1">
    <location>
        <begin position="56"/>
        <end position="94"/>
    </location>
</feature>
<dbReference type="InterPro" id="IPR016047">
    <property type="entry name" value="M23ase_b-sheet_dom"/>
</dbReference>